<gene>
    <name evidence="4" type="ORF">FWK35_00017286</name>
</gene>
<reference evidence="4 5" key="1">
    <citation type="submission" date="2019-08" db="EMBL/GenBank/DDBJ databases">
        <title>Whole genome of Aphis craccivora.</title>
        <authorList>
            <person name="Voronova N.V."/>
            <person name="Shulinski R.S."/>
            <person name="Bandarenka Y.V."/>
            <person name="Zhorov D.G."/>
            <person name="Warner D."/>
        </authorList>
    </citation>
    <scope>NUCLEOTIDE SEQUENCE [LARGE SCALE GENOMIC DNA]</scope>
    <source>
        <strain evidence="4">180601</strain>
        <tissue evidence="4">Whole Body</tissue>
    </source>
</reference>
<evidence type="ECO:0000256" key="1">
    <source>
        <dbReference type="ARBA" id="ARBA00001968"/>
    </source>
</evidence>
<dbReference type="EMBL" id="VUJU01009744">
    <property type="protein sequence ID" value="KAF0717933.1"/>
    <property type="molecule type" value="Genomic_DNA"/>
</dbReference>
<dbReference type="OrthoDB" id="6571700at2759"/>
<comment type="cofactor">
    <cofactor evidence="1">
        <name>a divalent metal cation</name>
        <dbReference type="ChEBI" id="CHEBI:60240"/>
    </cofactor>
</comment>
<name>A0A6G0W138_APHCR</name>
<comment type="caution">
    <text evidence="4">The sequence shown here is derived from an EMBL/GenBank/DDBJ whole genome shotgun (WGS) entry which is preliminary data.</text>
</comment>
<dbReference type="AlphaFoldDB" id="A0A6G0W138"/>
<dbReference type="InterPro" id="IPR027806">
    <property type="entry name" value="HARBI1_dom"/>
</dbReference>
<evidence type="ECO:0000256" key="2">
    <source>
        <dbReference type="ARBA" id="ARBA00022723"/>
    </source>
</evidence>
<keyword evidence="2" id="KW-0479">Metal-binding</keyword>
<protein>
    <submittedName>
        <fullName evidence="4">Protein ALP1-like</fullName>
    </submittedName>
</protein>
<proteinExistence type="predicted"/>
<dbReference type="GO" id="GO:0046872">
    <property type="term" value="F:metal ion binding"/>
    <property type="evidence" value="ECO:0007669"/>
    <property type="project" value="UniProtKB-KW"/>
</dbReference>
<keyword evidence="5" id="KW-1185">Reference proteome</keyword>
<evidence type="ECO:0000259" key="3">
    <source>
        <dbReference type="Pfam" id="PF13359"/>
    </source>
</evidence>
<sequence length="85" mass="10005">MDIPEDKCLPGSQDQKIPYYLVGDEAFCLHKDLLKPYGGHSLTIKKRIFNYRLSRARRYVECTFGILSNKWRIFHRAINLDPDFA</sequence>
<dbReference type="Pfam" id="PF13359">
    <property type="entry name" value="DDE_Tnp_4"/>
    <property type="match status" value="1"/>
</dbReference>
<evidence type="ECO:0000313" key="5">
    <source>
        <dbReference type="Proteomes" id="UP000478052"/>
    </source>
</evidence>
<accession>A0A6G0W138</accession>
<feature type="domain" description="DDE Tnp4" evidence="3">
    <location>
        <begin position="19"/>
        <end position="82"/>
    </location>
</feature>
<organism evidence="4 5">
    <name type="scientific">Aphis craccivora</name>
    <name type="common">Cowpea aphid</name>
    <dbReference type="NCBI Taxonomy" id="307492"/>
    <lineage>
        <taxon>Eukaryota</taxon>
        <taxon>Metazoa</taxon>
        <taxon>Ecdysozoa</taxon>
        <taxon>Arthropoda</taxon>
        <taxon>Hexapoda</taxon>
        <taxon>Insecta</taxon>
        <taxon>Pterygota</taxon>
        <taxon>Neoptera</taxon>
        <taxon>Paraneoptera</taxon>
        <taxon>Hemiptera</taxon>
        <taxon>Sternorrhyncha</taxon>
        <taxon>Aphidomorpha</taxon>
        <taxon>Aphidoidea</taxon>
        <taxon>Aphididae</taxon>
        <taxon>Aphidini</taxon>
        <taxon>Aphis</taxon>
        <taxon>Aphis</taxon>
    </lineage>
</organism>
<evidence type="ECO:0000313" key="4">
    <source>
        <dbReference type="EMBL" id="KAF0717933.1"/>
    </source>
</evidence>
<dbReference type="Proteomes" id="UP000478052">
    <property type="component" value="Unassembled WGS sequence"/>
</dbReference>